<proteinExistence type="predicted"/>
<organism evidence="1 2">
    <name type="scientific">Mortierella isabellina</name>
    <name type="common">Filamentous fungus</name>
    <name type="synonym">Umbelopsis isabellina</name>
    <dbReference type="NCBI Taxonomy" id="91625"/>
    <lineage>
        <taxon>Eukaryota</taxon>
        <taxon>Fungi</taxon>
        <taxon>Fungi incertae sedis</taxon>
        <taxon>Mucoromycota</taxon>
        <taxon>Mucoromycotina</taxon>
        <taxon>Umbelopsidomycetes</taxon>
        <taxon>Umbelopsidales</taxon>
        <taxon>Umbelopsidaceae</taxon>
        <taxon>Umbelopsis</taxon>
    </lineage>
</organism>
<reference evidence="1" key="1">
    <citation type="submission" date="2020-12" db="EMBL/GenBank/DDBJ databases">
        <title>Metabolic potential, ecology and presence of endohyphal bacteria is reflected in genomic diversity of Mucoromycotina.</title>
        <authorList>
            <person name="Muszewska A."/>
            <person name="Okrasinska A."/>
            <person name="Steczkiewicz K."/>
            <person name="Drgas O."/>
            <person name="Orlowska M."/>
            <person name="Perlinska-Lenart U."/>
            <person name="Aleksandrzak-Piekarczyk T."/>
            <person name="Szatraj K."/>
            <person name="Zielenkiewicz U."/>
            <person name="Pilsyk S."/>
            <person name="Malc E."/>
            <person name="Mieczkowski P."/>
            <person name="Kruszewska J.S."/>
            <person name="Biernat P."/>
            <person name="Pawlowska J."/>
        </authorList>
    </citation>
    <scope>NUCLEOTIDE SEQUENCE</scope>
    <source>
        <strain evidence="1">WA0000067209</strain>
    </source>
</reference>
<protein>
    <submittedName>
        <fullName evidence="1">Uncharacterized protein</fullName>
    </submittedName>
</protein>
<evidence type="ECO:0000313" key="1">
    <source>
        <dbReference type="EMBL" id="KAG2186244.1"/>
    </source>
</evidence>
<keyword evidence="2" id="KW-1185">Reference proteome</keyword>
<name>A0A8H7Q6Y5_MORIS</name>
<dbReference type="Proteomes" id="UP000654370">
    <property type="component" value="Unassembled WGS sequence"/>
</dbReference>
<dbReference type="AlphaFoldDB" id="A0A8H7Q6Y5"/>
<comment type="caution">
    <text evidence="1">The sequence shown here is derived from an EMBL/GenBank/DDBJ whole genome shotgun (WGS) entry which is preliminary data.</text>
</comment>
<gene>
    <name evidence="1" type="ORF">INT43_002682</name>
</gene>
<sequence length="161" mass="18668">MELAEKFIEKVLLNCQRKELADVLLMIDIQLQQNNHEQAARYVKVLPDCVGFTPKMLMALSKDACLYGKRVLIVLSSDRLHDHYASSDAENASVAFTLALELFQRNERIKIAISEDEVNKEMGWFSASAWNLGVRCFKYRERRCSAKYFFYARKARELGYT</sequence>
<evidence type="ECO:0000313" key="2">
    <source>
        <dbReference type="Proteomes" id="UP000654370"/>
    </source>
</evidence>
<dbReference type="EMBL" id="JAEPQZ010000001">
    <property type="protein sequence ID" value="KAG2186244.1"/>
    <property type="molecule type" value="Genomic_DNA"/>
</dbReference>
<accession>A0A8H7Q6Y5</accession>